<evidence type="ECO:0000256" key="1">
    <source>
        <dbReference type="ARBA" id="ARBA00010830"/>
    </source>
</evidence>
<accession>A0A2X4TU17</accession>
<dbReference type="InterPro" id="IPR011098">
    <property type="entry name" value="G5_dom"/>
</dbReference>
<gene>
    <name evidence="5" type="primary">rpf</name>
    <name evidence="5" type="ORF">NCTC10994_01648</name>
</gene>
<evidence type="ECO:0000256" key="3">
    <source>
        <dbReference type="ARBA" id="ARBA00022801"/>
    </source>
</evidence>
<evidence type="ECO:0000256" key="2">
    <source>
        <dbReference type="ARBA" id="ARBA00022729"/>
    </source>
</evidence>
<dbReference type="InterPro" id="IPR023346">
    <property type="entry name" value="Lysozyme-like_dom_sf"/>
</dbReference>
<dbReference type="Pfam" id="PF07501">
    <property type="entry name" value="G5"/>
    <property type="match status" value="1"/>
</dbReference>
<dbReference type="Pfam" id="PF03990">
    <property type="entry name" value="DUF348"/>
    <property type="match status" value="3"/>
</dbReference>
<keyword evidence="2" id="KW-0732">Signal</keyword>
<keyword evidence="3" id="KW-0378">Hydrolase</keyword>
<dbReference type="SUPFAM" id="SSF53955">
    <property type="entry name" value="Lysozyme-like"/>
    <property type="match status" value="1"/>
</dbReference>
<dbReference type="STRING" id="1219011.GCA_001895045_01751"/>
<comment type="similarity">
    <text evidence="1">Belongs to the transglycosylase family. Rpf subfamily.</text>
</comment>
<dbReference type="Proteomes" id="UP000249091">
    <property type="component" value="Chromosome 1"/>
</dbReference>
<dbReference type="AlphaFoldDB" id="A0A2X4TU17"/>
<dbReference type="RefSeq" id="WP_072699746.1">
    <property type="nucleotide sequence ID" value="NZ_JAFBBL010000001.1"/>
</dbReference>
<dbReference type="KEGG" id="rcr:NCTC10994_01648"/>
<sequence>MSPLTKINSTKSPVLFAVIAALLVTLVAGGITAVVKHKDLTLDIDGETRAFGTMSSTVGDVLEDAGYAVGEHDVVAPAVDAKVSDGDTLVLRRAREVQLTVDGESRSVWTTALTVDEALDQFRLGDDVYVSASRSHRLPLEGQDLEVVNPKNVRLADNGAPAAELRVAAPTVGDLLESRNLKLEQADSVNPPLDTRLDEGMEIVVTRDRVESRTERQPIAQPENRIDDAGMFEGEVAHDHPGVPGEREVTFDVHIVNGVEVGRTETASGVVTEPAPAVVRVGTKPKPAPPAVPASGRGSTWDSLAQCEATGNWAANTGNGFYGGLQFTQQTWAAFGGTQYAPRADLATREQQIAVAEKVQAGQGWGAWPSCTSKLGLR</sequence>
<dbReference type="PANTHER" id="PTHR39160:SF4">
    <property type="entry name" value="RESUSCITATION-PROMOTING FACTOR RPFB"/>
    <property type="match status" value="1"/>
</dbReference>
<dbReference type="EMBL" id="LS483468">
    <property type="protein sequence ID" value="SQI30491.1"/>
    <property type="molecule type" value="Genomic_DNA"/>
</dbReference>
<reference evidence="5 6" key="1">
    <citation type="submission" date="2018-06" db="EMBL/GenBank/DDBJ databases">
        <authorList>
            <consortium name="Pathogen Informatics"/>
            <person name="Doyle S."/>
        </authorList>
    </citation>
    <scope>NUCLEOTIDE SEQUENCE [LARGE SCALE GENOMIC DNA]</scope>
    <source>
        <strain evidence="5 6">NCTC10994</strain>
    </source>
</reference>
<name>A0A2X4TU17_9NOCA</name>
<proteinExistence type="inferred from homology"/>
<evidence type="ECO:0000313" key="6">
    <source>
        <dbReference type="Proteomes" id="UP000249091"/>
    </source>
</evidence>
<keyword evidence="6" id="KW-1185">Reference proteome</keyword>
<dbReference type="InterPro" id="IPR010618">
    <property type="entry name" value="RPF"/>
</dbReference>
<dbReference type="PROSITE" id="PS51109">
    <property type="entry name" value="G5"/>
    <property type="match status" value="1"/>
</dbReference>
<dbReference type="Pfam" id="PF06737">
    <property type="entry name" value="Transglycosylas"/>
    <property type="match status" value="1"/>
</dbReference>
<protein>
    <submittedName>
        <fullName evidence="5">Resuscitation-promoting factor</fullName>
    </submittedName>
</protein>
<dbReference type="CDD" id="cd13925">
    <property type="entry name" value="RPF"/>
    <property type="match status" value="1"/>
</dbReference>
<evidence type="ECO:0000259" key="4">
    <source>
        <dbReference type="PROSITE" id="PS51109"/>
    </source>
</evidence>
<feature type="domain" description="G5" evidence="4">
    <location>
        <begin position="205"/>
        <end position="285"/>
    </location>
</feature>
<dbReference type="PANTHER" id="PTHR39160">
    <property type="entry name" value="CELL WALL-BINDING PROTEIN YOCH"/>
    <property type="match status" value="1"/>
</dbReference>
<evidence type="ECO:0000313" key="5">
    <source>
        <dbReference type="EMBL" id="SQI30491.1"/>
    </source>
</evidence>
<dbReference type="Gene3D" id="1.10.530.10">
    <property type="match status" value="1"/>
</dbReference>
<dbReference type="Gene3D" id="2.20.230.10">
    <property type="entry name" value="Resuscitation-promoting factor rpfb"/>
    <property type="match status" value="1"/>
</dbReference>
<dbReference type="InterPro" id="IPR007137">
    <property type="entry name" value="DUF348"/>
</dbReference>
<organism evidence="5 6">
    <name type="scientific">Rhodococcus coprophilus</name>
    <dbReference type="NCBI Taxonomy" id="38310"/>
    <lineage>
        <taxon>Bacteria</taxon>
        <taxon>Bacillati</taxon>
        <taxon>Actinomycetota</taxon>
        <taxon>Actinomycetes</taxon>
        <taxon>Mycobacteriales</taxon>
        <taxon>Nocardiaceae</taxon>
        <taxon>Rhodococcus</taxon>
    </lineage>
</organism>
<dbReference type="GO" id="GO:0016787">
    <property type="term" value="F:hydrolase activity"/>
    <property type="evidence" value="ECO:0007669"/>
    <property type="project" value="UniProtKB-KW"/>
</dbReference>
<dbReference type="InterPro" id="IPR051933">
    <property type="entry name" value="Resuscitation_pf_RpfB"/>
</dbReference>
<dbReference type="SMART" id="SM01208">
    <property type="entry name" value="G5"/>
    <property type="match status" value="1"/>
</dbReference>